<protein>
    <recommendedName>
        <fullName evidence="4">BTB domain-containing protein</fullName>
    </recommendedName>
</protein>
<gene>
    <name evidence="2" type="ORF">FISHEDRAFT_70759</name>
</gene>
<evidence type="ECO:0008006" key="4">
    <source>
        <dbReference type="Google" id="ProtNLM"/>
    </source>
</evidence>
<evidence type="ECO:0000313" key="2">
    <source>
        <dbReference type="EMBL" id="KIY51535.1"/>
    </source>
</evidence>
<evidence type="ECO:0000256" key="1">
    <source>
        <dbReference type="SAM" id="MobiDB-lite"/>
    </source>
</evidence>
<keyword evidence="3" id="KW-1185">Reference proteome</keyword>
<organism evidence="2 3">
    <name type="scientific">Fistulina hepatica ATCC 64428</name>
    <dbReference type="NCBI Taxonomy" id="1128425"/>
    <lineage>
        <taxon>Eukaryota</taxon>
        <taxon>Fungi</taxon>
        <taxon>Dikarya</taxon>
        <taxon>Basidiomycota</taxon>
        <taxon>Agaricomycotina</taxon>
        <taxon>Agaricomycetes</taxon>
        <taxon>Agaricomycetidae</taxon>
        <taxon>Agaricales</taxon>
        <taxon>Fistulinaceae</taxon>
        <taxon>Fistulina</taxon>
    </lineage>
</organism>
<proteinExistence type="predicted"/>
<sequence length="430" mass="48800">MEKSTNGTVAAPKGAAANGATKPTVDPDAEVADVRPLKRKRDDKYSRKVDLIARRDTDYFDESLMEVPDYQTVKVQHTLFTVRRSILLRSAIIRSMLDNPISTADGALNLMTISREQFRQFIKFHEQPASREPPNEDDLGHFTHVAHVAASYNYADIFALVMSKLKRIIKLYDGHFLEECDARSLYWLAELLGTREAANKEMPGVLQKVLDTWTERVRAHRVPLRATISSSEHLDAAITRHKIDPHLKGAAYYEFVLKLLRDMDRRDRGVTALLPPEDMHPGERTNLLQGFASLTMLGISLRSRPLAPPCCQPEGKGRESHDACHRAFLRMWSDVVATTDDRYADVLGFVDALNERLRNDSRLQVDMPAKCRKLAKPMLDDLYTELRTNLGFHFYYKDPAFDPAASDVLDGDYVAPDFGLSDVFYDSWDV</sequence>
<feature type="region of interest" description="Disordered" evidence="1">
    <location>
        <begin position="1"/>
        <end position="39"/>
    </location>
</feature>
<evidence type="ECO:0000313" key="3">
    <source>
        <dbReference type="Proteomes" id="UP000054144"/>
    </source>
</evidence>
<reference evidence="2 3" key="1">
    <citation type="journal article" date="2015" name="Fungal Genet. Biol.">
        <title>Evolution of novel wood decay mechanisms in Agaricales revealed by the genome sequences of Fistulina hepatica and Cylindrobasidium torrendii.</title>
        <authorList>
            <person name="Floudas D."/>
            <person name="Held B.W."/>
            <person name="Riley R."/>
            <person name="Nagy L.G."/>
            <person name="Koehler G."/>
            <person name="Ransdell A.S."/>
            <person name="Younus H."/>
            <person name="Chow J."/>
            <person name="Chiniquy J."/>
            <person name="Lipzen A."/>
            <person name="Tritt A."/>
            <person name="Sun H."/>
            <person name="Haridas S."/>
            <person name="LaButti K."/>
            <person name="Ohm R.A."/>
            <person name="Kues U."/>
            <person name="Blanchette R.A."/>
            <person name="Grigoriev I.V."/>
            <person name="Minto R.E."/>
            <person name="Hibbett D.S."/>
        </authorList>
    </citation>
    <scope>NUCLEOTIDE SEQUENCE [LARGE SCALE GENOMIC DNA]</scope>
    <source>
        <strain evidence="2 3">ATCC 64428</strain>
    </source>
</reference>
<dbReference type="EMBL" id="KN881650">
    <property type="protein sequence ID" value="KIY51535.1"/>
    <property type="molecule type" value="Genomic_DNA"/>
</dbReference>
<dbReference type="AlphaFoldDB" id="A0A0D7AI37"/>
<feature type="compositionally biased region" description="Low complexity" evidence="1">
    <location>
        <begin position="1"/>
        <end position="24"/>
    </location>
</feature>
<name>A0A0D7AI37_9AGAR</name>
<dbReference type="Proteomes" id="UP000054144">
    <property type="component" value="Unassembled WGS sequence"/>
</dbReference>
<accession>A0A0D7AI37</accession>